<accession>A0A061BNT7</accession>
<dbReference type="EMBL" id="LK052955">
    <property type="protein sequence ID" value="CDR48744.1"/>
    <property type="molecule type" value="Genomic_DNA"/>
</dbReference>
<organism evidence="2">
    <name type="scientific">Rhodotorula toruloides</name>
    <name type="common">Yeast</name>
    <name type="synonym">Rhodosporidium toruloides</name>
    <dbReference type="NCBI Taxonomy" id="5286"/>
    <lineage>
        <taxon>Eukaryota</taxon>
        <taxon>Fungi</taxon>
        <taxon>Dikarya</taxon>
        <taxon>Basidiomycota</taxon>
        <taxon>Pucciniomycotina</taxon>
        <taxon>Microbotryomycetes</taxon>
        <taxon>Sporidiobolales</taxon>
        <taxon>Sporidiobolaceae</taxon>
        <taxon>Rhodotorula</taxon>
    </lineage>
</organism>
<reference evidence="2" key="1">
    <citation type="journal article" date="2014" name="Genome Announc.">
        <title>Draft genome sequence of Rhodosporidium toruloides CECT1137, an oleaginous yeast of biotechnological interest.</title>
        <authorList>
            <person name="Morin N."/>
            <person name="Calcas X."/>
            <person name="Devillers H."/>
            <person name="Durrens P."/>
            <person name="Sherman D.J."/>
            <person name="Nicaud J.-M."/>
            <person name="Neuveglise C."/>
        </authorList>
    </citation>
    <scope>NUCLEOTIDE SEQUENCE</scope>
    <source>
        <strain evidence="2">CECT1137</strain>
    </source>
</reference>
<dbReference type="OrthoDB" id="6359816at2759"/>
<evidence type="ECO:0000256" key="1">
    <source>
        <dbReference type="SAM" id="MobiDB-lite"/>
    </source>
</evidence>
<gene>
    <name evidence="2" type="ORF">RHTO0S_20e00430g</name>
</gene>
<sequence>MSIAGSVLTASRCDTFVWSMSVATLQTQLSEARTATSELDGPSVYSPDFDAGRWKMRISLLSDEGAGSQSCDFFLCPTASLAQKITLSYNLQFRTDVPNSPKVWSDESCDCGEYVPDGQGWGFGSVLGWSMIDALPSSANLVISITLHEGNSSSPTRIPLALFNSSRYGDVAFHLPGIDAWIFSLKPILIEKSAHLRTLLSSDFAEGSADTVLERDFARELPSNLHAGDLDEFAELALLHESMAADEEVSLMKDVQSGDADEAAPTPSANAVSEPHSPVELLDSSATRASSRRSNATAQYHRVEVADCSYSTFFSYLYWIYYDEISFAPSRAFALSAPETASPDDSSTIVTFVETGSIDDAPPCDPRALYRLADRYLQ</sequence>
<dbReference type="AlphaFoldDB" id="A0A061BNT7"/>
<evidence type="ECO:0000313" key="2">
    <source>
        <dbReference type="EMBL" id="CDR48744.1"/>
    </source>
</evidence>
<feature type="region of interest" description="Disordered" evidence="1">
    <location>
        <begin position="256"/>
        <end position="290"/>
    </location>
</feature>
<protein>
    <submittedName>
        <fullName evidence="2">RHTO0S20e00430g1_1</fullName>
    </submittedName>
</protein>
<proteinExistence type="predicted"/>
<name>A0A061BNT7_RHOTO</name>